<protein>
    <recommendedName>
        <fullName evidence="11">Protein kinase domain-containing protein</fullName>
    </recommendedName>
</protein>
<dbReference type="FunFam" id="1.10.510.10:FF:000768">
    <property type="entry name" value="Non-specific serine/threonine protein kinase"/>
    <property type="match status" value="1"/>
</dbReference>
<dbReference type="AlphaFoldDB" id="A0AAV9J0W6"/>
<dbReference type="Gene3D" id="1.10.510.10">
    <property type="entry name" value="Transferase(Phosphotransferase) domain 1"/>
    <property type="match status" value="1"/>
</dbReference>
<evidence type="ECO:0000259" key="11">
    <source>
        <dbReference type="PROSITE" id="PS50011"/>
    </source>
</evidence>
<dbReference type="InterPro" id="IPR000719">
    <property type="entry name" value="Prot_kinase_dom"/>
</dbReference>
<comment type="catalytic activity">
    <reaction evidence="8">
        <text>L-threonyl-[protein] + ATP = O-phospho-L-threonyl-[protein] + ADP + H(+)</text>
        <dbReference type="Rhea" id="RHEA:46608"/>
        <dbReference type="Rhea" id="RHEA-COMP:11060"/>
        <dbReference type="Rhea" id="RHEA-COMP:11605"/>
        <dbReference type="ChEBI" id="CHEBI:15378"/>
        <dbReference type="ChEBI" id="CHEBI:30013"/>
        <dbReference type="ChEBI" id="CHEBI:30616"/>
        <dbReference type="ChEBI" id="CHEBI:61977"/>
        <dbReference type="ChEBI" id="CHEBI:456216"/>
        <dbReference type="EC" id="2.7.11.1"/>
    </reaction>
</comment>
<evidence type="ECO:0000313" key="12">
    <source>
        <dbReference type="EMBL" id="KAK4537983.1"/>
    </source>
</evidence>
<dbReference type="GO" id="GO:0004674">
    <property type="term" value="F:protein serine/threonine kinase activity"/>
    <property type="evidence" value="ECO:0007669"/>
    <property type="project" value="UniProtKB-EC"/>
</dbReference>
<feature type="region of interest" description="Disordered" evidence="10">
    <location>
        <begin position="110"/>
        <end position="135"/>
    </location>
</feature>
<feature type="domain" description="Protein kinase" evidence="11">
    <location>
        <begin position="159"/>
        <end position="417"/>
    </location>
</feature>
<dbReference type="Pfam" id="PF00069">
    <property type="entry name" value="Pkinase"/>
    <property type="match status" value="1"/>
</dbReference>
<dbReference type="CDD" id="cd06614">
    <property type="entry name" value="STKc_PAK"/>
    <property type="match status" value="1"/>
</dbReference>
<evidence type="ECO:0000256" key="2">
    <source>
        <dbReference type="ARBA" id="ARBA00008874"/>
    </source>
</evidence>
<evidence type="ECO:0000256" key="9">
    <source>
        <dbReference type="ARBA" id="ARBA00048679"/>
    </source>
</evidence>
<dbReference type="EMBL" id="JANCYW010000015">
    <property type="protein sequence ID" value="KAK4537983.1"/>
    <property type="molecule type" value="Genomic_DNA"/>
</dbReference>
<dbReference type="Pfam" id="PF00786">
    <property type="entry name" value="PBD"/>
    <property type="match status" value="1"/>
</dbReference>
<comment type="caution">
    <text evidence="12">The sequence shown here is derived from an EMBL/GenBank/DDBJ whole genome shotgun (WGS) entry which is preliminary data.</text>
</comment>
<evidence type="ECO:0000256" key="10">
    <source>
        <dbReference type="SAM" id="MobiDB-lite"/>
    </source>
</evidence>
<dbReference type="GO" id="GO:0005524">
    <property type="term" value="F:ATP binding"/>
    <property type="evidence" value="ECO:0007669"/>
    <property type="project" value="UniProtKB-KW"/>
</dbReference>
<evidence type="ECO:0000256" key="3">
    <source>
        <dbReference type="ARBA" id="ARBA00022679"/>
    </source>
</evidence>
<keyword evidence="6" id="KW-0067">ATP-binding</keyword>
<keyword evidence="13" id="KW-1185">Reference proteome</keyword>
<comment type="cofactor">
    <cofactor evidence="1">
        <name>Mg(2+)</name>
        <dbReference type="ChEBI" id="CHEBI:18420"/>
    </cofactor>
</comment>
<dbReference type="GO" id="GO:0046872">
    <property type="term" value="F:metal ion binding"/>
    <property type="evidence" value="ECO:0007669"/>
    <property type="project" value="UniProtKB-KW"/>
</dbReference>
<evidence type="ECO:0000256" key="6">
    <source>
        <dbReference type="ARBA" id="ARBA00022840"/>
    </source>
</evidence>
<name>A0AAV9J0W6_CYACA</name>
<dbReference type="PANTHER" id="PTHR45832">
    <property type="entry name" value="SERINE/THREONINE-PROTEIN KINASE SAMKA-RELATED-RELATED"/>
    <property type="match status" value="1"/>
</dbReference>
<feature type="region of interest" description="Disordered" evidence="10">
    <location>
        <begin position="1"/>
        <end position="56"/>
    </location>
</feature>
<dbReference type="InterPro" id="IPR000095">
    <property type="entry name" value="CRIB_dom"/>
</dbReference>
<accession>A0AAV9J0W6</accession>
<dbReference type="Proteomes" id="UP001301350">
    <property type="component" value="Unassembled WGS sequence"/>
</dbReference>
<comment type="similarity">
    <text evidence="2">Belongs to the protein kinase superfamily. STE Ser/Thr protein kinase family. STE20 subfamily.</text>
</comment>
<keyword evidence="5" id="KW-0547">Nucleotide-binding</keyword>
<dbReference type="PANTHER" id="PTHR45832:SF22">
    <property type="entry name" value="SERINE_THREONINE-PROTEIN KINASE SAMKA-RELATED"/>
    <property type="match status" value="1"/>
</dbReference>
<proteinExistence type="inferred from homology"/>
<evidence type="ECO:0000256" key="4">
    <source>
        <dbReference type="ARBA" id="ARBA00022723"/>
    </source>
</evidence>
<reference evidence="12 13" key="1">
    <citation type="submission" date="2022-07" db="EMBL/GenBank/DDBJ databases">
        <title>Genome-wide signatures of adaptation to extreme environments.</title>
        <authorList>
            <person name="Cho C.H."/>
            <person name="Yoon H.S."/>
        </authorList>
    </citation>
    <scope>NUCLEOTIDE SEQUENCE [LARGE SCALE GENOMIC DNA]</scope>
    <source>
        <strain evidence="12 13">DBV 063 E5</strain>
    </source>
</reference>
<evidence type="ECO:0000256" key="8">
    <source>
        <dbReference type="ARBA" id="ARBA00047899"/>
    </source>
</evidence>
<keyword evidence="7" id="KW-0460">Magnesium</keyword>
<organism evidence="12 13">
    <name type="scientific">Cyanidium caldarium</name>
    <name type="common">Red alga</name>
    <dbReference type="NCBI Taxonomy" id="2771"/>
    <lineage>
        <taxon>Eukaryota</taxon>
        <taxon>Rhodophyta</taxon>
        <taxon>Bangiophyceae</taxon>
        <taxon>Cyanidiales</taxon>
        <taxon>Cyanidiaceae</taxon>
        <taxon>Cyanidium</taxon>
    </lineage>
</organism>
<keyword evidence="4" id="KW-0479">Metal-binding</keyword>
<dbReference type="SMART" id="SM00220">
    <property type="entry name" value="S_TKc"/>
    <property type="match status" value="1"/>
</dbReference>
<dbReference type="PROSITE" id="PS50011">
    <property type="entry name" value="PROTEIN_KINASE_DOM"/>
    <property type="match status" value="1"/>
</dbReference>
<gene>
    <name evidence="12" type="ORF">CDCA_CDCA15G4008</name>
</gene>
<keyword evidence="3" id="KW-0808">Transferase</keyword>
<dbReference type="InterPro" id="IPR036936">
    <property type="entry name" value="CRIB_dom_sf"/>
</dbReference>
<evidence type="ECO:0000256" key="7">
    <source>
        <dbReference type="ARBA" id="ARBA00022842"/>
    </source>
</evidence>
<evidence type="ECO:0000313" key="13">
    <source>
        <dbReference type="Proteomes" id="UP001301350"/>
    </source>
</evidence>
<dbReference type="SUPFAM" id="SSF56112">
    <property type="entry name" value="Protein kinase-like (PK-like)"/>
    <property type="match status" value="1"/>
</dbReference>
<dbReference type="InterPro" id="IPR011009">
    <property type="entry name" value="Kinase-like_dom_sf"/>
</dbReference>
<comment type="catalytic activity">
    <reaction evidence="9">
        <text>L-seryl-[protein] + ATP = O-phospho-L-seryl-[protein] + ADP + H(+)</text>
        <dbReference type="Rhea" id="RHEA:17989"/>
        <dbReference type="Rhea" id="RHEA-COMP:9863"/>
        <dbReference type="Rhea" id="RHEA-COMP:11604"/>
        <dbReference type="ChEBI" id="CHEBI:15378"/>
        <dbReference type="ChEBI" id="CHEBI:29999"/>
        <dbReference type="ChEBI" id="CHEBI:30616"/>
        <dbReference type="ChEBI" id="CHEBI:83421"/>
        <dbReference type="ChEBI" id="CHEBI:456216"/>
        <dbReference type="EC" id="2.7.11.1"/>
    </reaction>
</comment>
<evidence type="ECO:0000256" key="5">
    <source>
        <dbReference type="ARBA" id="ARBA00022741"/>
    </source>
</evidence>
<sequence>MSPATRRAGVAVASEKENFGVHDNDSSDDEFREVCDTLDAATAPPAHPPEKSPQIGLPMKVTKKVSVRRCDASQTGFAGLPPEWERALIGAGITRRDVLEHPQAVRDIFQFHAGGRRRDSSSTKPGDAAATPPRLPRKYALRLSGRCPSIHESDPSEMYAGLKKVGEGGAGTVFVATDRASPQRTVAVKRVPVRNRKEMEALEHEIFMMHSTRHPNIVQVHESYLFQDQFWIVMEYMDGGGLTDLLYDLEDHHESLTEGQIAYICGEVLKGLAQVHSLQRIHRDVKSDNCLLSCATGAIKLADFGYCAQLTEERAKRTTCVGTPYWMAPELIRSQEYDAKVDVWSLGILAIECAEGEPPWICETPLRAMFLITTRGPPRLRKPHAWSAPFHDFLGKCLAMNPADRWTVNQLLQHEFLHIAAPASEIAQRVRCMKRRKAQT</sequence>
<dbReference type="Gene3D" id="3.90.810.10">
    <property type="entry name" value="CRIB domain"/>
    <property type="match status" value="1"/>
</dbReference>
<evidence type="ECO:0000256" key="1">
    <source>
        <dbReference type="ARBA" id="ARBA00001946"/>
    </source>
</evidence>
<feature type="compositionally biased region" description="Basic and acidic residues" evidence="10">
    <location>
        <begin position="14"/>
        <end position="25"/>
    </location>
</feature>
<dbReference type="InterPro" id="IPR051931">
    <property type="entry name" value="PAK3-like"/>
</dbReference>